<keyword evidence="4" id="KW-1185">Reference proteome</keyword>
<proteinExistence type="predicted"/>
<dbReference type="GO" id="GO:0016787">
    <property type="term" value="F:hydrolase activity"/>
    <property type="evidence" value="ECO:0007669"/>
    <property type="project" value="InterPro"/>
</dbReference>
<sequence>MNFGSKDLDRPNYLIHELKFPRSKIVLAGDSAGGGLTLGAGLFLRDQGIPLPSDDELAADILPQGPALNMAGQQYAAQPSHMQLPYVSPLYDTPSKTSPLPPLFITIGTVDRFVAEVLATFLKRADAVRAWMFCLMFDLVLTMFQSMVVDSTSLDLEVEFVKRVTAGIPIKTAVFIWSGQKARLSKSSPYKTFEADWLPSYLEDQRLSITIKTS</sequence>
<dbReference type="GeneID" id="42007043"/>
<accession>A0A507BJ62</accession>
<dbReference type="RefSeq" id="XP_031022283.1">
    <property type="nucleotide sequence ID" value="XM_031171746.1"/>
</dbReference>
<dbReference type="SUPFAM" id="SSF53474">
    <property type="entry name" value="alpha/beta-Hydrolases"/>
    <property type="match status" value="1"/>
</dbReference>
<dbReference type="PROSITE" id="PS01174">
    <property type="entry name" value="LIPASE_GDXG_SER"/>
    <property type="match status" value="1"/>
</dbReference>
<comment type="caution">
    <text evidence="3">The sequence shown here is derived from an EMBL/GenBank/DDBJ whole genome shotgun (WGS) entry which is preliminary data.</text>
</comment>
<evidence type="ECO:0000259" key="2">
    <source>
        <dbReference type="Pfam" id="PF07859"/>
    </source>
</evidence>
<reference evidence="3 4" key="1">
    <citation type="journal article" date="2019" name="Sci. Rep.">
        <title>Comparative genomics of chytrid fungi reveal insights into the obligate biotrophic and pathogenic lifestyle of Synchytrium endobioticum.</title>
        <authorList>
            <person name="van de Vossenberg B.T.L.H."/>
            <person name="Warris S."/>
            <person name="Nguyen H.D.T."/>
            <person name="van Gent-Pelzer M.P.E."/>
            <person name="Joly D.L."/>
            <person name="van de Geest H.C."/>
            <person name="Bonants P.J.M."/>
            <person name="Smith D.S."/>
            <person name="Levesque C.A."/>
            <person name="van der Lee T.A.J."/>
        </authorList>
    </citation>
    <scope>NUCLEOTIDE SEQUENCE [LARGE SCALE GENOMIC DNA]</scope>
    <source>
        <strain evidence="3 4">JEL517</strain>
    </source>
</reference>
<feature type="domain" description="Alpha/beta hydrolase fold-3" evidence="2">
    <location>
        <begin position="17"/>
        <end position="119"/>
    </location>
</feature>
<feature type="active site" evidence="1">
    <location>
        <position position="31"/>
    </location>
</feature>
<dbReference type="AlphaFoldDB" id="A0A507BJ62"/>
<dbReference type="EMBL" id="QEAO01000060">
    <property type="protein sequence ID" value="TPX30670.1"/>
    <property type="molecule type" value="Genomic_DNA"/>
</dbReference>
<dbReference type="Gene3D" id="3.40.50.1820">
    <property type="entry name" value="alpha/beta hydrolase"/>
    <property type="match status" value="1"/>
</dbReference>
<dbReference type="InterPro" id="IPR013094">
    <property type="entry name" value="AB_hydrolase_3"/>
</dbReference>
<dbReference type="Pfam" id="PF07859">
    <property type="entry name" value="Abhydrolase_3"/>
    <property type="match status" value="1"/>
</dbReference>
<dbReference type="OrthoDB" id="2152029at2759"/>
<dbReference type="InterPro" id="IPR033140">
    <property type="entry name" value="Lipase_GDXG_put_SER_AS"/>
</dbReference>
<dbReference type="InterPro" id="IPR029058">
    <property type="entry name" value="AB_hydrolase_fold"/>
</dbReference>
<protein>
    <recommendedName>
        <fullName evidence="2">Alpha/beta hydrolase fold-3 domain-containing protein</fullName>
    </recommendedName>
</protein>
<name>A0A507BJ62_9FUNG</name>
<dbReference type="STRING" id="1806994.A0A507BJ62"/>
<evidence type="ECO:0000313" key="3">
    <source>
        <dbReference type="EMBL" id="TPX30670.1"/>
    </source>
</evidence>
<organism evidence="3 4">
    <name type="scientific">Synchytrium microbalum</name>
    <dbReference type="NCBI Taxonomy" id="1806994"/>
    <lineage>
        <taxon>Eukaryota</taxon>
        <taxon>Fungi</taxon>
        <taxon>Fungi incertae sedis</taxon>
        <taxon>Chytridiomycota</taxon>
        <taxon>Chytridiomycota incertae sedis</taxon>
        <taxon>Chytridiomycetes</taxon>
        <taxon>Synchytriales</taxon>
        <taxon>Synchytriaceae</taxon>
        <taxon>Synchytrium</taxon>
    </lineage>
</organism>
<evidence type="ECO:0000313" key="4">
    <source>
        <dbReference type="Proteomes" id="UP000319731"/>
    </source>
</evidence>
<evidence type="ECO:0000256" key="1">
    <source>
        <dbReference type="PROSITE-ProRule" id="PRU10038"/>
    </source>
</evidence>
<dbReference type="Proteomes" id="UP000319731">
    <property type="component" value="Unassembled WGS sequence"/>
</dbReference>
<gene>
    <name evidence="3" type="ORF">SmJEL517_g05820</name>
</gene>